<dbReference type="AlphaFoldDB" id="A0A1T4XQ29"/>
<gene>
    <name evidence="7" type="ORF">SAMN05443428_11124</name>
</gene>
<evidence type="ECO:0000256" key="3">
    <source>
        <dbReference type="ARBA" id="ARBA00022801"/>
    </source>
</evidence>
<keyword evidence="5" id="KW-0732">Signal</keyword>
<dbReference type="Pfam" id="PF13365">
    <property type="entry name" value="Trypsin_2"/>
    <property type="match status" value="1"/>
</dbReference>
<dbReference type="OrthoDB" id="9758917at2"/>
<keyword evidence="2 7" id="KW-0645">Protease</keyword>
<dbReference type="SUPFAM" id="SSF50494">
    <property type="entry name" value="Trypsin-like serine proteases"/>
    <property type="match status" value="1"/>
</dbReference>
<evidence type="ECO:0000313" key="7">
    <source>
        <dbReference type="EMBL" id="SKA91231.1"/>
    </source>
</evidence>
<protein>
    <submittedName>
        <fullName evidence="7">Serine protease, S1-C subfamily, contains C-terminal PDZ domain</fullName>
    </submittedName>
</protein>
<evidence type="ECO:0000259" key="6">
    <source>
        <dbReference type="Pfam" id="PF13180"/>
    </source>
</evidence>
<evidence type="ECO:0000256" key="5">
    <source>
        <dbReference type="SAM" id="SignalP"/>
    </source>
</evidence>
<reference evidence="8" key="1">
    <citation type="submission" date="2017-02" db="EMBL/GenBank/DDBJ databases">
        <authorList>
            <person name="Varghese N."/>
            <person name="Submissions S."/>
        </authorList>
    </citation>
    <scope>NUCLEOTIDE SEQUENCE [LARGE SCALE GENOMIC DNA]</scope>
    <source>
        <strain evidence="8">USBA 833</strain>
    </source>
</reference>
<evidence type="ECO:0000313" key="8">
    <source>
        <dbReference type="Proteomes" id="UP000190105"/>
    </source>
</evidence>
<dbReference type="InterPro" id="IPR009003">
    <property type="entry name" value="Peptidase_S1_PA"/>
</dbReference>
<dbReference type="GO" id="GO:0006508">
    <property type="term" value="P:proteolysis"/>
    <property type="evidence" value="ECO:0007669"/>
    <property type="project" value="UniProtKB-KW"/>
</dbReference>
<name>A0A1T4XQ29_9CLOT</name>
<dbReference type="InterPro" id="IPR043504">
    <property type="entry name" value="Peptidase_S1_PA_chymotrypsin"/>
</dbReference>
<dbReference type="InterPro" id="IPR051201">
    <property type="entry name" value="Chloro_Bact_Ser_Proteases"/>
</dbReference>
<dbReference type="STRING" id="1147123.SAMN05443428_11124"/>
<keyword evidence="8" id="KW-1185">Reference proteome</keyword>
<dbReference type="InterPro" id="IPR001478">
    <property type="entry name" value="PDZ"/>
</dbReference>
<feature type="domain" description="PDZ" evidence="6">
    <location>
        <begin position="266"/>
        <end position="351"/>
    </location>
</feature>
<keyword evidence="4" id="KW-0175">Coiled coil</keyword>
<dbReference type="RefSeq" id="WP_078696673.1">
    <property type="nucleotide sequence ID" value="NZ_FUYH01000011.1"/>
</dbReference>
<evidence type="ECO:0000256" key="1">
    <source>
        <dbReference type="ARBA" id="ARBA00010541"/>
    </source>
</evidence>
<keyword evidence="3" id="KW-0378">Hydrolase</keyword>
<sequence>MKKISKILSIVILCILIISIPCYAATDKKTQQNVVSTYISQAQNTIQKIEEEKKTVSQVIDAVNQSVVAVIGQNTKYRNDDQVYSKYPQNLQFGSGVVVSSDGRIITNNHVVDGLDDIYVVTYDGNAYKAKLLYADKDIDLALIKINRSNMKPIKFASEKDFDVGDDVVAIGTPLFFGYRNSASKGIISGLNRPVDGVYMYLQTDAAVNPGNSGGPLVNMKGELVGINTLGYTFYQGMNFSIPVDNVTYFIDQYNKYGKIKRCYTGIEFEENWAALLGIPTNQGLKVAAIKNDAAVSKDEVKEGDFLESIDGVKISSIAEYNEALKKHLPGDKIKMTFKREDKTFEITVTLKELIKKDN</sequence>
<comment type="similarity">
    <text evidence="1">Belongs to the peptidase S1C family.</text>
</comment>
<feature type="coiled-coil region" evidence="4">
    <location>
        <begin position="39"/>
        <end position="66"/>
    </location>
</feature>
<dbReference type="Pfam" id="PF13180">
    <property type="entry name" value="PDZ_2"/>
    <property type="match status" value="1"/>
</dbReference>
<organism evidence="7 8">
    <name type="scientific">Caloramator quimbayensis</name>
    <dbReference type="NCBI Taxonomy" id="1147123"/>
    <lineage>
        <taxon>Bacteria</taxon>
        <taxon>Bacillati</taxon>
        <taxon>Bacillota</taxon>
        <taxon>Clostridia</taxon>
        <taxon>Eubacteriales</taxon>
        <taxon>Clostridiaceae</taxon>
        <taxon>Caloramator</taxon>
    </lineage>
</organism>
<dbReference type="GO" id="GO:0004252">
    <property type="term" value="F:serine-type endopeptidase activity"/>
    <property type="evidence" value="ECO:0007669"/>
    <property type="project" value="InterPro"/>
</dbReference>
<evidence type="ECO:0000256" key="4">
    <source>
        <dbReference type="SAM" id="Coils"/>
    </source>
</evidence>
<dbReference type="Proteomes" id="UP000190105">
    <property type="component" value="Unassembled WGS sequence"/>
</dbReference>
<evidence type="ECO:0000256" key="2">
    <source>
        <dbReference type="ARBA" id="ARBA00022670"/>
    </source>
</evidence>
<dbReference type="SUPFAM" id="SSF50156">
    <property type="entry name" value="PDZ domain-like"/>
    <property type="match status" value="1"/>
</dbReference>
<dbReference type="InterPro" id="IPR036034">
    <property type="entry name" value="PDZ_sf"/>
</dbReference>
<dbReference type="PANTHER" id="PTHR43343">
    <property type="entry name" value="PEPTIDASE S12"/>
    <property type="match status" value="1"/>
</dbReference>
<dbReference type="EMBL" id="FUYH01000011">
    <property type="protein sequence ID" value="SKA91231.1"/>
    <property type="molecule type" value="Genomic_DNA"/>
</dbReference>
<dbReference type="PANTHER" id="PTHR43343:SF3">
    <property type="entry name" value="PROTEASE DO-LIKE 8, CHLOROPLASTIC"/>
    <property type="match status" value="1"/>
</dbReference>
<dbReference type="Gene3D" id="2.30.42.10">
    <property type="match status" value="1"/>
</dbReference>
<feature type="signal peptide" evidence="5">
    <location>
        <begin position="1"/>
        <end position="24"/>
    </location>
</feature>
<feature type="chain" id="PRO_5013160055" evidence="5">
    <location>
        <begin position="25"/>
        <end position="359"/>
    </location>
</feature>
<dbReference type="InterPro" id="IPR001940">
    <property type="entry name" value="Peptidase_S1C"/>
</dbReference>
<dbReference type="Gene3D" id="2.40.10.10">
    <property type="entry name" value="Trypsin-like serine proteases"/>
    <property type="match status" value="2"/>
</dbReference>
<dbReference type="PRINTS" id="PR00834">
    <property type="entry name" value="PROTEASES2C"/>
</dbReference>
<proteinExistence type="inferred from homology"/>
<accession>A0A1T4XQ29</accession>